<evidence type="ECO:0000313" key="2">
    <source>
        <dbReference type="Proteomes" id="UP000440978"/>
    </source>
</evidence>
<dbReference type="RefSeq" id="WP_155218529.1">
    <property type="nucleotide sequence ID" value="NZ_WNHB01000011.1"/>
</dbReference>
<comment type="caution">
    <text evidence="1">The sequence shown here is derived from an EMBL/GenBank/DDBJ whole genome shotgun (WGS) entry which is preliminary data.</text>
</comment>
<dbReference type="Proteomes" id="UP000440978">
    <property type="component" value="Unassembled WGS sequence"/>
</dbReference>
<dbReference type="OrthoDB" id="2989408at2"/>
<protein>
    <submittedName>
        <fullName evidence="1">Uncharacterized protein</fullName>
    </submittedName>
</protein>
<reference evidence="1 2" key="1">
    <citation type="submission" date="2019-11" db="EMBL/GenBank/DDBJ databases">
        <title>Terrilactibacillus tamarindus sp. nov. BCM23-1 isolated from bark of Tamarindus indica.</title>
        <authorList>
            <person name="Kingkaew E."/>
            <person name="Tanasupawat S."/>
        </authorList>
    </citation>
    <scope>NUCLEOTIDE SEQUENCE [LARGE SCALE GENOMIC DNA]</scope>
    <source>
        <strain evidence="1 2">BCM23-1</strain>
    </source>
</reference>
<evidence type="ECO:0000313" key="1">
    <source>
        <dbReference type="EMBL" id="MTT31962.1"/>
    </source>
</evidence>
<dbReference type="EMBL" id="WNHB01000011">
    <property type="protein sequence ID" value="MTT31962.1"/>
    <property type="molecule type" value="Genomic_DNA"/>
</dbReference>
<gene>
    <name evidence="1" type="ORF">GMB86_08055</name>
</gene>
<proteinExistence type="predicted"/>
<dbReference type="AlphaFoldDB" id="A0A6N8CPB5"/>
<keyword evidence="2" id="KW-1185">Reference proteome</keyword>
<organism evidence="1 2">
    <name type="scientific">Terrilactibacillus tamarindi</name>
    <dbReference type="NCBI Taxonomy" id="2599694"/>
    <lineage>
        <taxon>Bacteria</taxon>
        <taxon>Bacillati</taxon>
        <taxon>Bacillota</taxon>
        <taxon>Bacilli</taxon>
        <taxon>Bacillales</taxon>
        <taxon>Bacillaceae</taxon>
        <taxon>Terrilactibacillus</taxon>
    </lineage>
</organism>
<accession>A0A6N8CPB5</accession>
<sequence>MNTIVSFKISYKNCVLAKLIDFYSYCDKKGLNLYISYRNKSKKITQLSEMLATLLTNYKQDFLIIIEGKNPESALKYLAFSGTTGKKFKILFPSYIYI</sequence>
<name>A0A6N8CPB5_9BACI</name>